<dbReference type="Gene3D" id="3.20.20.10">
    <property type="entry name" value="Alanine racemase"/>
    <property type="match status" value="1"/>
</dbReference>
<dbReference type="GO" id="GO:0030170">
    <property type="term" value="F:pyridoxal phosphate binding"/>
    <property type="evidence" value="ECO:0007669"/>
    <property type="project" value="UniProtKB-UniRule"/>
</dbReference>
<comment type="function">
    <text evidence="2">Pyridoxal 5'-phosphate (PLP)-binding protein, which is involved in PLP homeostasis.</text>
</comment>
<dbReference type="EMBL" id="FNEV01000001">
    <property type="protein sequence ID" value="SDJ03374.1"/>
    <property type="molecule type" value="Genomic_DNA"/>
</dbReference>
<dbReference type="CDD" id="cd00635">
    <property type="entry name" value="PLPDE_III_YBL036c_like"/>
    <property type="match status" value="1"/>
</dbReference>
<evidence type="ECO:0000256" key="2">
    <source>
        <dbReference type="HAMAP-Rule" id="MF_02087"/>
    </source>
</evidence>
<dbReference type="Pfam" id="PF01168">
    <property type="entry name" value="Ala_racemase_N"/>
    <property type="match status" value="1"/>
</dbReference>
<protein>
    <recommendedName>
        <fullName evidence="2">Pyridoxal phosphate homeostasis protein</fullName>
        <shortName evidence="2">PLP homeostasis protein</shortName>
    </recommendedName>
</protein>
<dbReference type="STRING" id="86666.SAMN04490247_0579"/>
<accession>A0A1G8QF14</accession>
<feature type="modified residue" description="N6-(pyridoxal phosphate)lysine" evidence="2 3">
    <location>
        <position position="41"/>
    </location>
</feature>
<reference evidence="7" key="1">
    <citation type="submission" date="2016-10" db="EMBL/GenBank/DDBJ databases">
        <authorList>
            <person name="Varghese N."/>
            <person name="Submissions S."/>
        </authorList>
    </citation>
    <scope>NUCLEOTIDE SEQUENCE [LARGE SCALE GENOMIC DNA]</scope>
    <source>
        <strain evidence="7">DSM 4771</strain>
    </source>
</reference>
<organism evidence="6 7">
    <name type="scientific">Salimicrobium halophilum</name>
    <dbReference type="NCBI Taxonomy" id="86666"/>
    <lineage>
        <taxon>Bacteria</taxon>
        <taxon>Bacillati</taxon>
        <taxon>Bacillota</taxon>
        <taxon>Bacilli</taxon>
        <taxon>Bacillales</taxon>
        <taxon>Bacillaceae</taxon>
        <taxon>Salimicrobium</taxon>
    </lineage>
</organism>
<evidence type="ECO:0000313" key="6">
    <source>
        <dbReference type="EMBL" id="SDJ03374.1"/>
    </source>
</evidence>
<evidence type="ECO:0000313" key="7">
    <source>
        <dbReference type="Proteomes" id="UP000199225"/>
    </source>
</evidence>
<dbReference type="HAMAP" id="MF_02087">
    <property type="entry name" value="PLP_homeostasis"/>
    <property type="match status" value="1"/>
</dbReference>
<dbReference type="NCBIfam" id="TIGR00044">
    <property type="entry name" value="YggS family pyridoxal phosphate-dependent enzyme"/>
    <property type="match status" value="1"/>
</dbReference>
<evidence type="ECO:0000259" key="5">
    <source>
        <dbReference type="Pfam" id="PF01168"/>
    </source>
</evidence>
<keyword evidence="7" id="KW-1185">Reference proteome</keyword>
<dbReference type="InterPro" id="IPR001608">
    <property type="entry name" value="Ala_racemase_N"/>
</dbReference>
<proteinExistence type="inferred from homology"/>
<dbReference type="PIRSF" id="PIRSF004848">
    <property type="entry name" value="YBL036c_PLPDEIII"/>
    <property type="match status" value="1"/>
</dbReference>
<dbReference type="Proteomes" id="UP000199225">
    <property type="component" value="Unassembled WGS sequence"/>
</dbReference>
<dbReference type="PANTHER" id="PTHR10146:SF14">
    <property type="entry name" value="PYRIDOXAL PHOSPHATE HOMEOSTASIS PROTEIN"/>
    <property type="match status" value="1"/>
</dbReference>
<dbReference type="InterPro" id="IPR011078">
    <property type="entry name" value="PyrdxlP_homeostasis"/>
</dbReference>
<dbReference type="InterPro" id="IPR029066">
    <property type="entry name" value="PLP-binding_barrel"/>
</dbReference>
<evidence type="ECO:0000256" key="1">
    <source>
        <dbReference type="ARBA" id="ARBA00022898"/>
    </source>
</evidence>
<dbReference type="SUPFAM" id="SSF51419">
    <property type="entry name" value="PLP-binding barrel"/>
    <property type="match status" value="1"/>
</dbReference>
<evidence type="ECO:0000256" key="3">
    <source>
        <dbReference type="PIRSR" id="PIRSR004848-1"/>
    </source>
</evidence>
<gene>
    <name evidence="6" type="ORF">SAMN04490247_0579</name>
</gene>
<comment type="cofactor">
    <cofactor evidence="3">
        <name>pyridoxal 5'-phosphate</name>
        <dbReference type="ChEBI" id="CHEBI:597326"/>
    </cofactor>
</comment>
<keyword evidence="1 2" id="KW-0663">Pyridoxal phosphate</keyword>
<sequence length="237" mass="26281">MKGVNIVSVKDNVAIINENISKACKAVDRDPNEITVIAVTKYVSIDRAKEAIDAGVVNLGENRKEGFLDKHQALGEEATWHFIGSLQSRKVKEVIEEIDILHSLDRKSLAKEINKRREQPLSCFVQVNVSGEESKHGLAPEEVLDFVKMAEAYGNIRIIGLMTMAPHVEDEEKLRAVFRKLRALRDEVQAQGFAHAPCDFLSMGMSNDYEIAIEEGATHIRIGTSLVGNESNGGDNR</sequence>
<evidence type="ECO:0000256" key="4">
    <source>
        <dbReference type="RuleBase" id="RU004514"/>
    </source>
</evidence>
<dbReference type="AlphaFoldDB" id="A0A1G8QF14"/>
<comment type="similarity">
    <text evidence="2 4">Belongs to the pyridoxal phosphate-binding protein YggS/PROSC family.</text>
</comment>
<dbReference type="PANTHER" id="PTHR10146">
    <property type="entry name" value="PROLINE SYNTHETASE CO-TRANSCRIBED BACTERIAL HOMOLOG PROTEIN"/>
    <property type="match status" value="1"/>
</dbReference>
<name>A0A1G8QF14_9BACI</name>
<dbReference type="PROSITE" id="PS01211">
    <property type="entry name" value="UPF0001"/>
    <property type="match status" value="1"/>
</dbReference>
<dbReference type="FunFam" id="3.20.20.10:FF:000011">
    <property type="entry name" value="Pyridoxal phosphate homeostasis protein"/>
    <property type="match status" value="1"/>
</dbReference>
<feature type="domain" description="Alanine racemase N-terminal" evidence="5">
    <location>
        <begin position="18"/>
        <end position="229"/>
    </location>
</feature>